<organism evidence="3">
    <name type="scientific">Perkinsus marinus (strain ATCC 50983 / TXsc)</name>
    <dbReference type="NCBI Taxonomy" id="423536"/>
    <lineage>
        <taxon>Eukaryota</taxon>
        <taxon>Sar</taxon>
        <taxon>Alveolata</taxon>
        <taxon>Perkinsozoa</taxon>
        <taxon>Perkinsea</taxon>
        <taxon>Perkinsida</taxon>
        <taxon>Perkinsidae</taxon>
        <taxon>Perkinsus</taxon>
    </lineage>
</organism>
<reference evidence="2 3" key="1">
    <citation type="submission" date="2008-07" db="EMBL/GenBank/DDBJ databases">
        <authorList>
            <person name="El-Sayed N."/>
            <person name="Caler E."/>
            <person name="Inman J."/>
            <person name="Amedeo P."/>
            <person name="Hass B."/>
            <person name="Wortman J."/>
        </authorList>
    </citation>
    <scope>NUCLEOTIDE SEQUENCE [LARGE SCALE GENOMIC DNA]</scope>
    <source>
        <strain evidence="3">ATCC 50983 / TXsc</strain>
    </source>
</reference>
<accession>C5LHK1</accession>
<name>C5LHK1_PERM5</name>
<protein>
    <submittedName>
        <fullName evidence="2">Uncharacterized protein</fullName>
    </submittedName>
</protein>
<evidence type="ECO:0000313" key="3">
    <source>
        <dbReference type="Proteomes" id="UP000007800"/>
    </source>
</evidence>
<evidence type="ECO:0000313" key="2">
    <source>
        <dbReference type="EMBL" id="EER03792.1"/>
    </source>
</evidence>
<dbReference type="RefSeq" id="XP_002771976.1">
    <property type="nucleotide sequence ID" value="XM_002771930.1"/>
</dbReference>
<sequence>MSPKKPCIEEKNGIGKRFKKGNPLLRELFLMHHGVSRVMVTTSTSLFDDDADAVDARIAELRQEVAKDGHDNSQPVKKVVPKRKSGGMKKFGTSKKMDKSLGKKKTVHKKGVKSKSKKKH</sequence>
<feature type="compositionally biased region" description="Basic residues" evidence="1">
    <location>
        <begin position="102"/>
        <end position="120"/>
    </location>
</feature>
<dbReference type="AlphaFoldDB" id="C5LHK1"/>
<dbReference type="InParanoid" id="C5LHK1"/>
<feature type="region of interest" description="Disordered" evidence="1">
    <location>
        <begin position="65"/>
        <end position="120"/>
    </location>
</feature>
<keyword evidence="3" id="KW-1185">Reference proteome</keyword>
<dbReference type="GeneID" id="9048385"/>
<dbReference type="Proteomes" id="UP000007800">
    <property type="component" value="Unassembled WGS sequence"/>
</dbReference>
<gene>
    <name evidence="2" type="ORF">Pmar_PMAR013035</name>
</gene>
<dbReference type="EMBL" id="GG682082">
    <property type="protein sequence ID" value="EER03792.1"/>
    <property type="molecule type" value="Genomic_DNA"/>
</dbReference>
<proteinExistence type="predicted"/>
<evidence type="ECO:0000256" key="1">
    <source>
        <dbReference type="SAM" id="MobiDB-lite"/>
    </source>
</evidence>